<organism evidence="2 3">
    <name type="scientific">Hahella chejuensis (strain KCTC 2396)</name>
    <dbReference type="NCBI Taxonomy" id="349521"/>
    <lineage>
        <taxon>Bacteria</taxon>
        <taxon>Pseudomonadati</taxon>
        <taxon>Pseudomonadota</taxon>
        <taxon>Gammaproteobacteria</taxon>
        <taxon>Oceanospirillales</taxon>
        <taxon>Hahellaceae</taxon>
        <taxon>Hahella</taxon>
    </lineage>
</organism>
<dbReference type="KEGG" id="hch:HCH_05043"/>
<dbReference type="InterPro" id="IPR053136">
    <property type="entry name" value="UTP_pyrophosphatase-like"/>
</dbReference>
<dbReference type="CDD" id="cd07344">
    <property type="entry name" value="M48_yhfN_like"/>
    <property type="match status" value="1"/>
</dbReference>
<dbReference type="HOGENOM" id="CLU_065947_2_2_6"/>
<dbReference type="GO" id="GO:0016787">
    <property type="term" value="F:hydrolase activity"/>
    <property type="evidence" value="ECO:0007669"/>
    <property type="project" value="UniProtKB-KW"/>
</dbReference>
<dbReference type="STRING" id="349521.HCH_05043"/>
<dbReference type="PANTHER" id="PTHR30399:SF1">
    <property type="entry name" value="UTP PYROPHOSPHATASE"/>
    <property type="match status" value="1"/>
</dbReference>
<dbReference type="InterPro" id="IPR002725">
    <property type="entry name" value="YgjP-like_metallopeptidase"/>
</dbReference>
<dbReference type="AlphaFoldDB" id="Q2SC98"/>
<sequence>MTNNASAINLRTHPALDLQYQLLRSSRRKSVVIEVHRDQSVKVRAPLRVSQRDIHRLLGEKIHWIRMQQHKQALLPQPQQAPGYTADSRHYFMGAEFSLTYQSGLRTLALTEDGRICLPGRYQENPAQAEKYLNTWYRNQAQVLLEERLALWNERIAAWNVVQPTLRLRVMRRYWGSCNRKGMITLNVNLVKIPLPLMDYVVTHELCHLREMNHSPRFYALQEQLLPEWRSLRKEIRLWEQRVLP</sequence>
<feature type="domain" description="YgjP-like metallopeptidase" evidence="1">
    <location>
        <begin position="29"/>
        <end position="236"/>
    </location>
</feature>
<evidence type="ECO:0000313" key="3">
    <source>
        <dbReference type="Proteomes" id="UP000000238"/>
    </source>
</evidence>
<dbReference type="OrthoDB" id="9811177at2"/>
<keyword evidence="3" id="KW-1185">Reference proteome</keyword>
<proteinExistence type="predicted"/>
<evidence type="ECO:0000313" key="2">
    <source>
        <dbReference type="EMBL" id="ABC31726.1"/>
    </source>
</evidence>
<dbReference type="Gene3D" id="3.30.2010.10">
    <property type="entry name" value="Metalloproteases ('zincins'), catalytic domain"/>
    <property type="match status" value="1"/>
</dbReference>
<accession>Q2SC98</accession>
<reference evidence="2 3" key="1">
    <citation type="journal article" date="2005" name="Nucleic Acids Res.">
        <title>Genomic blueprint of Hahella chejuensis, a marine microbe producing an algicidal agent.</title>
        <authorList>
            <person name="Jeong H."/>
            <person name="Yim J.H."/>
            <person name="Lee C."/>
            <person name="Choi S.-H."/>
            <person name="Park Y.K."/>
            <person name="Yoon S.H."/>
            <person name="Hur C.-G."/>
            <person name="Kang H.-Y."/>
            <person name="Kim D."/>
            <person name="Lee H.H."/>
            <person name="Park K.H."/>
            <person name="Park S.-H."/>
            <person name="Park H.-S."/>
            <person name="Lee H.K."/>
            <person name="Oh T.K."/>
            <person name="Kim J.F."/>
        </authorList>
    </citation>
    <scope>NUCLEOTIDE SEQUENCE [LARGE SCALE GENOMIC DNA]</scope>
    <source>
        <strain evidence="2 3">KCTC 2396</strain>
    </source>
</reference>
<gene>
    <name evidence="2" type="ordered locus">HCH_05043</name>
</gene>
<dbReference type="eggNOG" id="COG1451">
    <property type="taxonomic scope" value="Bacteria"/>
</dbReference>
<protein>
    <submittedName>
        <fullName evidence="2">Predicted metal-dependent hydrolase</fullName>
    </submittedName>
</protein>
<dbReference type="PANTHER" id="PTHR30399">
    <property type="entry name" value="UNCHARACTERIZED PROTEIN YGJP"/>
    <property type="match status" value="1"/>
</dbReference>
<dbReference type="EMBL" id="CP000155">
    <property type="protein sequence ID" value="ABC31726.1"/>
    <property type="molecule type" value="Genomic_DNA"/>
</dbReference>
<dbReference type="Pfam" id="PF01863">
    <property type="entry name" value="YgjP-like"/>
    <property type="match status" value="1"/>
</dbReference>
<name>Q2SC98_HAHCH</name>
<evidence type="ECO:0000259" key="1">
    <source>
        <dbReference type="Pfam" id="PF01863"/>
    </source>
</evidence>
<dbReference type="Proteomes" id="UP000000238">
    <property type="component" value="Chromosome"/>
</dbReference>
<dbReference type="RefSeq" id="WP_011398791.1">
    <property type="nucleotide sequence ID" value="NC_007645.1"/>
</dbReference>
<keyword evidence="2" id="KW-0378">Hydrolase</keyword>